<organism evidence="2 3">
    <name type="scientific">Catenovulum maritimum</name>
    <dbReference type="NCBI Taxonomy" id="1513271"/>
    <lineage>
        <taxon>Bacteria</taxon>
        <taxon>Pseudomonadati</taxon>
        <taxon>Pseudomonadota</taxon>
        <taxon>Gammaproteobacteria</taxon>
        <taxon>Alteromonadales</taxon>
        <taxon>Alteromonadaceae</taxon>
        <taxon>Catenovulum</taxon>
    </lineage>
</organism>
<evidence type="ECO:0000313" key="3">
    <source>
        <dbReference type="Proteomes" id="UP000037600"/>
    </source>
</evidence>
<reference evidence="2 3" key="1">
    <citation type="submission" date="2015-04" db="EMBL/GenBank/DDBJ databases">
        <title>Draft Genome Sequence of the Novel Agar-Digesting Marine Bacterium Q1.</title>
        <authorList>
            <person name="Li Y."/>
            <person name="Li D."/>
            <person name="Chen G."/>
            <person name="Du Z."/>
        </authorList>
    </citation>
    <scope>NUCLEOTIDE SEQUENCE [LARGE SCALE GENOMIC DNA]</scope>
    <source>
        <strain evidence="2 3">Q1</strain>
    </source>
</reference>
<evidence type="ECO:0000256" key="1">
    <source>
        <dbReference type="SAM" id="SignalP"/>
    </source>
</evidence>
<gene>
    <name evidence="2" type="ORF">XM47_03865</name>
</gene>
<accession>A0A0J8JP07</accession>
<evidence type="ECO:0008006" key="4">
    <source>
        <dbReference type="Google" id="ProtNLM"/>
    </source>
</evidence>
<comment type="caution">
    <text evidence="2">The sequence shown here is derived from an EMBL/GenBank/DDBJ whole genome shotgun (WGS) entry which is preliminary data.</text>
</comment>
<keyword evidence="3" id="KW-1185">Reference proteome</keyword>
<dbReference type="AlphaFoldDB" id="A0A0J8JP07"/>
<name>A0A0J8JP07_9ALTE</name>
<keyword evidence="1" id="KW-0732">Signal</keyword>
<feature type="signal peptide" evidence="1">
    <location>
        <begin position="1"/>
        <end position="22"/>
    </location>
</feature>
<sequence length="251" mass="27289">MKHFIWLSLVSILLISGCGSTAQDKNGQQNSNNLQAKKFVAEVISGAQLYPVNKDSKGSGKKQQFGIDWHDIKSLPVNSGAWLAVDQVGKLDNKTDWKIVDNILTRASKNKFGRGLSFVINNNDGLLTGEYPFSFEYFLKDADISTPEVHSMMAYRVTGIPNNDWQGQINLTAGNGAFAGSGATASKVQGSVDLKSKGKLALTSTWLKEEAKIDVTGMKWIVISFGVSSREDTSQDLSEVVGIRNVMVPSP</sequence>
<proteinExistence type="predicted"/>
<feature type="chain" id="PRO_5005301360" description="Lipoprotein" evidence="1">
    <location>
        <begin position="23"/>
        <end position="251"/>
    </location>
</feature>
<dbReference type="EMBL" id="LAZL01000004">
    <property type="protein sequence ID" value="KMT66376.1"/>
    <property type="molecule type" value="Genomic_DNA"/>
</dbReference>
<dbReference type="RefSeq" id="WP_048689891.1">
    <property type="nucleotide sequence ID" value="NZ_KQ130483.1"/>
</dbReference>
<protein>
    <recommendedName>
        <fullName evidence="4">Lipoprotein</fullName>
    </recommendedName>
</protein>
<dbReference type="STRING" id="1513271.XM47_03865"/>
<dbReference type="Proteomes" id="UP000037600">
    <property type="component" value="Unassembled WGS sequence"/>
</dbReference>
<dbReference type="PROSITE" id="PS51257">
    <property type="entry name" value="PROKAR_LIPOPROTEIN"/>
    <property type="match status" value="1"/>
</dbReference>
<evidence type="ECO:0000313" key="2">
    <source>
        <dbReference type="EMBL" id="KMT66376.1"/>
    </source>
</evidence>